<feature type="domain" description="FlgD/Vpr Ig-like" evidence="7">
    <location>
        <begin position="122"/>
        <end position="186"/>
    </location>
</feature>
<evidence type="ECO:0000259" key="8">
    <source>
        <dbReference type="Pfam" id="PF13861"/>
    </source>
</evidence>
<dbReference type="InterPro" id="IPR025963">
    <property type="entry name" value="FLgD_Tudor"/>
</dbReference>
<reference evidence="9 10" key="1">
    <citation type="submission" date="2019-05" db="EMBL/GenBank/DDBJ databases">
        <title>Draft Genome of Bradyrhizobium elkanii strain SEMIA 938, Used in Commercial Inoculants for Lupinus spp. in Brazil.</title>
        <authorList>
            <person name="Hungria M."/>
            <person name="Delamuta J.R.M."/>
            <person name="Ribeiro R.A."/>
            <person name="Nogueira M.A."/>
        </authorList>
    </citation>
    <scope>NUCLEOTIDE SEQUENCE [LARGE SCALE GENOMIC DNA]</scope>
    <source>
        <strain evidence="9 10">Semia 938</strain>
    </source>
</reference>
<evidence type="ECO:0000256" key="6">
    <source>
        <dbReference type="SAM" id="MobiDB-lite"/>
    </source>
</evidence>
<dbReference type="Gene3D" id="2.30.30.910">
    <property type="match status" value="1"/>
</dbReference>
<evidence type="ECO:0000256" key="5">
    <source>
        <dbReference type="RuleBase" id="RU362076"/>
    </source>
</evidence>
<dbReference type="Proteomes" id="UP000305095">
    <property type="component" value="Unassembled WGS sequence"/>
</dbReference>
<dbReference type="EMBL" id="SZZP01000038">
    <property type="protein sequence ID" value="TKV73307.1"/>
    <property type="molecule type" value="Genomic_DNA"/>
</dbReference>
<evidence type="ECO:0000256" key="4">
    <source>
        <dbReference type="ARBA" id="ARBA00024746"/>
    </source>
</evidence>
<sequence>MAVDATMPTPVVSAPGTSNGTNSGSSSGSGLTTSSQGIADNFQTFLTLLTTQLQNQNPLDPLDTNQFTQQLVQFAGVEQQLKSNDQLKSLIEIEKSAQSTQALVYVGNTVAVDGSKTQFDKSATWNLVSPQATSATITITSSTGQTAYSGNFSLKQGNASFVWDGKGNDGTQWPAGTYTLTATGKDSKGNPIAISTEVQGVVDSVDLTASPPLLSIGGQTYTTDKIKRVVRGATGSS</sequence>
<comment type="function">
    <text evidence="4 5">Required for flagellar hook formation. May act as a scaffolding protein.</text>
</comment>
<organism evidence="9 10">
    <name type="scientific">Bradyrhizobium elkanii</name>
    <dbReference type="NCBI Taxonomy" id="29448"/>
    <lineage>
        <taxon>Bacteria</taxon>
        <taxon>Pseudomonadati</taxon>
        <taxon>Pseudomonadota</taxon>
        <taxon>Alphaproteobacteria</taxon>
        <taxon>Hyphomicrobiales</taxon>
        <taxon>Nitrobacteraceae</taxon>
        <taxon>Bradyrhizobium</taxon>
    </lineage>
</organism>
<dbReference type="eggNOG" id="COG1843">
    <property type="taxonomic scope" value="Bacteria"/>
</dbReference>
<dbReference type="Pfam" id="PF13861">
    <property type="entry name" value="FLgD_tudor"/>
    <property type="match status" value="1"/>
</dbReference>
<dbReference type="GO" id="GO:0044781">
    <property type="term" value="P:bacterial-type flagellum organization"/>
    <property type="evidence" value="ECO:0007669"/>
    <property type="project" value="UniProtKB-UniRule"/>
</dbReference>
<dbReference type="InterPro" id="IPR025965">
    <property type="entry name" value="FlgD/Vpr_Ig-like"/>
</dbReference>
<name>A0A1E3ETS0_BRAEL</name>
<protein>
    <recommendedName>
        <fullName evidence="2 5">Basal-body rod modification protein FlgD</fullName>
    </recommendedName>
</protein>
<comment type="similarity">
    <text evidence="1 5">Belongs to the FlgD family.</text>
</comment>
<keyword evidence="3 5" id="KW-1005">Bacterial flagellum biogenesis</keyword>
<proteinExistence type="inferred from homology"/>
<feature type="region of interest" description="Disordered" evidence="6">
    <location>
        <begin position="1"/>
        <end position="33"/>
    </location>
</feature>
<keyword evidence="9" id="KW-0966">Cell projection</keyword>
<dbReference type="Gene3D" id="2.60.40.4070">
    <property type="match status" value="1"/>
</dbReference>
<feature type="compositionally biased region" description="Low complexity" evidence="6">
    <location>
        <begin position="16"/>
        <end position="33"/>
    </location>
</feature>
<evidence type="ECO:0000313" key="10">
    <source>
        <dbReference type="Proteomes" id="UP000305095"/>
    </source>
</evidence>
<dbReference type="InterPro" id="IPR005648">
    <property type="entry name" value="FlgD"/>
</dbReference>
<evidence type="ECO:0000256" key="2">
    <source>
        <dbReference type="ARBA" id="ARBA00016013"/>
    </source>
</evidence>
<dbReference type="OrthoDB" id="9785233at2"/>
<dbReference type="STRING" id="29448.QU41_28840"/>
<keyword evidence="9" id="KW-0969">Cilium</keyword>
<accession>A0A1E3ETS0</accession>
<comment type="caution">
    <text evidence="9">The sequence shown here is derived from an EMBL/GenBank/DDBJ whole genome shotgun (WGS) entry which is preliminary data.</text>
</comment>
<dbReference type="AlphaFoldDB" id="A0A1E3ETS0"/>
<keyword evidence="9" id="KW-0282">Flagellum</keyword>
<evidence type="ECO:0000256" key="1">
    <source>
        <dbReference type="ARBA" id="ARBA00010577"/>
    </source>
</evidence>
<feature type="domain" description="FlgD Tudor-like" evidence="8">
    <location>
        <begin position="98"/>
        <end position="227"/>
    </location>
</feature>
<dbReference type="Pfam" id="PF13860">
    <property type="entry name" value="FlgD_ig"/>
    <property type="match status" value="1"/>
</dbReference>
<dbReference type="Pfam" id="PF03963">
    <property type="entry name" value="FlgD"/>
    <property type="match status" value="1"/>
</dbReference>
<evidence type="ECO:0000256" key="3">
    <source>
        <dbReference type="ARBA" id="ARBA00022795"/>
    </source>
</evidence>
<dbReference type="RefSeq" id="WP_069276532.1">
    <property type="nucleotide sequence ID" value="NZ_CP126003.1"/>
</dbReference>
<evidence type="ECO:0000259" key="7">
    <source>
        <dbReference type="Pfam" id="PF13860"/>
    </source>
</evidence>
<gene>
    <name evidence="9" type="ORF">FDV58_37800</name>
</gene>
<evidence type="ECO:0000313" key="9">
    <source>
        <dbReference type="EMBL" id="TKV73307.1"/>
    </source>
</evidence>